<evidence type="ECO:0000256" key="1">
    <source>
        <dbReference type="ARBA" id="ARBA00004123"/>
    </source>
</evidence>
<comment type="subcellular location">
    <subcellularLocation>
        <location evidence="1">Nucleus</location>
    </subcellularLocation>
</comment>
<name>A0A9W8E7V1_9FUNG</name>
<evidence type="ECO:0000256" key="2">
    <source>
        <dbReference type="ARBA" id="ARBA00022574"/>
    </source>
</evidence>
<dbReference type="InterPro" id="IPR015943">
    <property type="entry name" value="WD40/YVTN_repeat-like_dom_sf"/>
</dbReference>
<dbReference type="SMART" id="SM00320">
    <property type="entry name" value="WD40"/>
    <property type="match status" value="5"/>
</dbReference>
<protein>
    <recommendedName>
        <fullName evidence="7">WD40-repeat-containing domain protein</fullName>
    </recommendedName>
</protein>
<comment type="caution">
    <text evidence="5">The sequence shown here is derived from an EMBL/GenBank/DDBJ whole genome shotgun (WGS) entry which is preliminary data.</text>
</comment>
<keyword evidence="2" id="KW-0853">WD repeat</keyword>
<evidence type="ECO:0000313" key="5">
    <source>
        <dbReference type="EMBL" id="KAJ1974465.1"/>
    </source>
</evidence>
<accession>A0A9W8E7V1</accession>
<evidence type="ECO:0000313" key="6">
    <source>
        <dbReference type="Proteomes" id="UP001151582"/>
    </source>
</evidence>
<proteinExistence type="predicted"/>
<sequence>MDNFFVQPVEKKVSAVAWWQPQVPYSDGQLYFYSGTWDQGHANVLTLWTCPSPDIRSRQLDQNFEARIVAQTCHTGDVADVLPLSNNMCATASADGRVYVYHAPDTSASNGGGTSNESTLEKVQCISRLSSAKTSDIPSPATSMMDLGNGSPAQPLITAKIYEAPCTALSLQPHCPHDPELASVGEDGRLCLHRIGQSPEPMASVVADSLPLYDVAWLSSHTLMTAGRSGQLKVFDRRDCQQPMTVLVDPEDANLSVTCLAVHPSQANRIATGNEFGNMLIWDIRQLSEPYTNSVSINEKGFAINDLLFHPNQPFTVIAASDDATCTIIDTNACNPSAFNQNPLYQPTAARTSTTGIRTLRNLYNWLGINSLDYHPQANALLAGSDSENLLYEFE</sequence>
<dbReference type="EMBL" id="JANBQB010000650">
    <property type="protein sequence ID" value="KAJ1974465.1"/>
    <property type="molecule type" value="Genomic_DNA"/>
</dbReference>
<keyword evidence="4" id="KW-0539">Nucleus</keyword>
<evidence type="ECO:0008006" key="7">
    <source>
        <dbReference type="Google" id="ProtNLM"/>
    </source>
</evidence>
<evidence type="ECO:0000256" key="3">
    <source>
        <dbReference type="ARBA" id="ARBA00022737"/>
    </source>
</evidence>
<keyword evidence="3" id="KW-0677">Repeat</keyword>
<dbReference type="Gene3D" id="2.130.10.10">
    <property type="entry name" value="YVTN repeat-like/Quinoprotein amine dehydrogenase"/>
    <property type="match status" value="1"/>
</dbReference>
<reference evidence="5" key="1">
    <citation type="submission" date="2022-07" db="EMBL/GenBank/DDBJ databases">
        <title>Phylogenomic reconstructions and comparative analyses of Kickxellomycotina fungi.</title>
        <authorList>
            <person name="Reynolds N.K."/>
            <person name="Stajich J.E."/>
            <person name="Barry K."/>
            <person name="Grigoriev I.V."/>
            <person name="Crous P."/>
            <person name="Smith M.E."/>
        </authorList>
    </citation>
    <scope>NUCLEOTIDE SEQUENCE</scope>
    <source>
        <strain evidence="5">RSA 567</strain>
    </source>
</reference>
<dbReference type="OrthoDB" id="427795at2759"/>
<organism evidence="5 6">
    <name type="scientific">Dimargaris verticillata</name>
    <dbReference type="NCBI Taxonomy" id="2761393"/>
    <lineage>
        <taxon>Eukaryota</taxon>
        <taxon>Fungi</taxon>
        <taxon>Fungi incertae sedis</taxon>
        <taxon>Zoopagomycota</taxon>
        <taxon>Kickxellomycotina</taxon>
        <taxon>Dimargaritomycetes</taxon>
        <taxon>Dimargaritales</taxon>
        <taxon>Dimargaritaceae</taxon>
        <taxon>Dimargaris</taxon>
    </lineage>
</organism>
<dbReference type="InterPro" id="IPR001680">
    <property type="entry name" value="WD40_rpt"/>
</dbReference>
<gene>
    <name evidence="5" type="ORF">H4R34_004705</name>
</gene>
<keyword evidence="6" id="KW-1185">Reference proteome</keyword>
<dbReference type="SUPFAM" id="SSF50978">
    <property type="entry name" value="WD40 repeat-like"/>
    <property type="match status" value="1"/>
</dbReference>
<dbReference type="AlphaFoldDB" id="A0A9W8E7V1"/>
<dbReference type="InterPro" id="IPR036322">
    <property type="entry name" value="WD40_repeat_dom_sf"/>
</dbReference>
<dbReference type="Proteomes" id="UP001151582">
    <property type="component" value="Unassembled WGS sequence"/>
</dbReference>
<dbReference type="GO" id="GO:0031080">
    <property type="term" value="C:nuclear pore outer ring"/>
    <property type="evidence" value="ECO:0007669"/>
    <property type="project" value="TreeGrafter"/>
</dbReference>
<dbReference type="PANTHER" id="PTHR22652">
    <property type="entry name" value="NUCLEOPORIN NUP43"/>
    <property type="match status" value="1"/>
</dbReference>
<evidence type="ECO:0000256" key="4">
    <source>
        <dbReference type="ARBA" id="ARBA00023242"/>
    </source>
</evidence>
<dbReference type="PANTHER" id="PTHR22652:SF0">
    <property type="entry name" value="NUCLEOPORIN NUP43"/>
    <property type="match status" value="1"/>
</dbReference>